<evidence type="ECO:0000256" key="1">
    <source>
        <dbReference type="ARBA" id="ARBA00001298"/>
    </source>
</evidence>
<dbReference type="InterPro" id="IPR000888">
    <property type="entry name" value="RmlC-like"/>
</dbReference>
<comment type="subunit">
    <text evidence="7">Homodimer.</text>
</comment>
<evidence type="ECO:0000256" key="3">
    <source>
        <dbReference type="ARBA" id="ARBA00012098"/>
    </source>
</evidence>
<comment type="catalytic activity">
    <reaction evidence="1 7">
        <text>dTDP-4-dehydro-6-deoxy-alpha-D-glucose = dTDP-4-dehydro-beta-L-rhamnose</text>
        <dbReference type="Rhea" id="RHEA:16969"/>
        <dbReference type="ChEBI" id="CHEBI:57649"/>
        <dbReference type="ChEBI" id="CHEBI:62830"/>
        <dbReference type="EC" id="5.1.3.13"/>
    </reaction>
</comment>
<dbReference type="NCBIfam" id="TIGR01221">
    <property type="entry name" value="rmlC"/>
    <property type="match status" value="1"/>
</dbReference>
<comment type="pathway">
    <text evidence="7">Carbohydrate biosynthesis; dTDP-L-rhamnose biosynthesis.</text>
</comment>
<dbReference type="AlphaFoldDB" id="A0A1I2QJ56"/>
<dbReference type="PANTHER" id="PTHR21047:SF2">
    <property type="entry name" value="THYMIDINE DIPHOSPHO-4-KETO-RHAMNOSE 3,5-EPIMERASE"/>
    <property type="match status" value="1"/>
</dbReference>
<dbReference type="PANTHER" id="PTHR21047">
    <property type="entry name" value="DTDP-6-DEOXY-D-GLUCOSE-3,5 EPIMERASE"/>
    <property type="match status" value="1"/>
</dbReference>
<dbReference type="SUPFAM" id="SSF51182">
    <property type="entry name" value="RmlC-like cupins"/>
    <property type="match status" value="1"/>
</dbReference>
<evidence type="ECO:0000256" key="2">
    <source>
        <dbReference type="ARBA" id="ARBA00001997"/>
    </source>
</evidence>
<dbReference type="Pfam" id="PF00908">
    <property type="entry name" value="dTDP_sugar_isom"/>
    <property type="match status" value="1"/>
</dbReference>
<organism evidence="8 9">
    <name type="scientific">Algoriphagus hitonicola</name>
    <dbReference type="NCBI Taxonomy" id="435880"/>
    <lineage>
        <taxon>Bacteria</taxon>
        <taxon>Pseudomonadati</taxon>
        <taxon>Bacteroidota</taxon>
        <taxon>Cytophagia</taxon>
        <taxon>Cytophagales</taxon>
        <taxon>Cyclobacteriaceae</taxon>
        <taxon>Algoriphagus</taxon>
    </lineage>
</organism>
<feature type="site" description="Participates in a stacking interaction with the thymidine ring of dTDP-4-oxo-6-deoxyglucose" evidence="6">
    <location>
        <position position="137"/>
    </location>
</feature>
<dbReference type="InterPro" id="IPR011051">
    <property type="entry name" value="RmlC_Cupin_sf"/>
</dbReference>
<evidence type="ECO:0000313" key="9">
    <source>
        <dbReference type="Proteomes" id="UP000199642"/>
    </source>
</evidence>
<proteinExistence type="inferred from homology"/>
<dbReference type="UniPathway" id="UPA00124"/>
<dbReference type="GO" id="GO:0000271">
    <property type="term" value="P:polysaccharide biosynthetic process"/>
    <property type="evidence" value="ECO:0007669"/>
    <property type="project" value="TreeGrafter"/>
</dbReference>
<evidence type="ECO:0000256" key="5">
    <source>
        <dbReference type="PIRSR" id="PIRSR600888-1"/>
    </source>
</evidence>
<dbReference type="RefSeq" id="WP_092789195.1">
    <property type="nucleotide sequence ID" value="NZ_FOPC01000002.1"/>
</dbReference>
<dbReference type="CDD" id="cd00438">
    <property type="entry name" value="cupin_RmlC"/>
    <property type="match status" value="1"/>
</dbReference>
<gene>
    <name evidence="8" type="ORF">SAMN04487988_102320</name>
</gene>
<dbReference type="Proteomes" id="UP000199642">
    <property type="component" value="Unassembled WGS sequence"/>
</dbReference>
<dbReference type="InterPro" id="IPR014710">
    <property type="entry name" value="RmlC-like_jellyroll"/>
</dbReference>
<dbReference type="GO" id="GO:0019305">
    <property type="term" value="P:dTDP-rhamnose biosynthetic process"/>
    <property type="evidence" value="ECO:0007669"/>
    <property type="project" value="UniProtKB-UniRule"/>
</dbReference>
<keyword evidence="7" id="KW-0413">Isomerase</keyword>
<sequence length="184" mass="20759">MVQITESALPGVLEIQPKVFRDERGYFFESFRLDWLIPHGITHDWVQDNQSFSQKGTVRGLHFQHAPYAQAKLVRVIQGKVLDVAVDLRKGSPSYGKSYAAVLDADRNNLLYIPTGFAHGFSVLEDAIFAYKCSEYYHQASEGGIKWDDPQLAIDWQVEHPIISAKDETWPSLKEFTETSGGGL</sequence>
<dbReference type="EC" id="5.1.3.13" evidence="3 7"/>
<dbReference type="GO" id="GO:0005829">
    <property type="term" value="C:cytosol"/>
    <property type="evidence" value="ECO:0007669"/>
    <property type="project" value="TreeGrafter"/>
</dbReference>
<comment type="similarity">
    <text evidence="7">Belongs to the dTDP-4-dehydrorhamnose 3,5-epimerase family.</text>
</comment>
<reference evidence="9" key="1">
    <citation type="submission" date="2016-10" db="EMBL/GenBank/DDBJ databases">
        <authorList>
            <person name="Varghese N."/>
            <person name="Submissions S."/>
        </authorList>
    </citation>
    <scope>NUCLEOTIDE SEQUENCE [LARGE SCALE GENOMIC DNA]</scope>
    <source>
        <strain evidence="9">DSM 19315</strain>
    </source>
</reference>
<accession>A0A1I2QJ56</accession>
<dbReference type="EMBL" id="FOPC01000002">
    <property type="protein sequence ID" value="SFG28635.1"/>
    <property type="molecule type" value="Genomic_DNA"/>
</dbReference>
<protein>
    <recommendedName>
        <fullName evidence="4 7">dTDP-4-dehydrorhamnose 3,5-epimerase</fullName>
        <ecNumber evidence="3 7">5.1.3.13</ecNumber>
    </recommendedName>
    <alternativeName>
        <fullName evidence="7">Thymidine diphospho-4-keto-rhamnose 3,5-epimerase</fullName>
    </alternativeName>
</protein>
<evidence type="ECO:0000256" key="4">
    <source>
        <dbReference type="ARBA" id="ARBA00019595"/>
    </source>
</evidence>
<dbReference type="STRING" id="435880.SAMN04487988_102320"/>
<evidence type="ECO:0000313" key="8">
    <source>
        <dbReference type="EMBL" id="SFG28635.1"/>
    </source>
</evidence>
<keyword evidence="9" id="KW-1185">Reference proteome</keyword>
<comment type="function">
    <text evidence="2 7">Catalyzes the epimerization of the C3' and C5'positions of dTDP-6-deoxy-D-xylo-4-hexulose, forming dTDP-6-deoxy-L-lyxo-4-hexulose.</text>
</comment>
<evidence type="ECO:0000256" key="7">
    <source>
        <dbReference type="RuleBase" id="RU364069"/>
    </source>
</evidence>
<name>A0A1I2QJ56_9BACT</name>
<feature type="active site" description="Proton acceptor" evidence="5">
    <location>
        <position position="62"/>
    </location>
</feature>
<dbReference type="GO" id="GO:0008830">
    <property type="term" value="F:dTDP-4-dehydrorhamnose 3,5-epimerase activity"/>
    <property type="evidence" value="ECO:0007669"/>
    <property type="project" value="UniProtKB-UniRule"/>
</dbReference>
<dbReference type="Gene3D" id="2.60.120.10">
    <property type="entry name" value="Jelly Rolls"/>
    <property type="match status" value="1"/>
</dbReference>
<feature type="active site" description="Proton donor" evidence="5">
    <location>
        <position position="131"/>
    </location>
</feature>
<evidence type="ECO:0000256" key="6">
    <source>
        <dbReference type="PIRSR" id="PIRSR600888-3"/>
    </source>
</evidence>
<dbReference type="OrthoDB" id="9800680at2"/>